<protein>
    <recommendedName>
        <fullName evidence="2">Biotin transporter</fullName>
    </recommendedName>
</protein>
<comment type="caution">
    <text evidence="4">The sequence shown here is derived from an EMBL/GenBank/DDBJ whole genome shotgun (WGS) entry which is preliminary data.</text>
</comment>
<dbReference type="EMBL" id="VDFU01000001">
    <property type="protein sequence ID" value="TNC53042.1"/>
    <property type="molecule type" value="Genomic_DNA"/>
</dbReference>
<organism evidence="4 5">
    <name type="scientific">Rubellimicrobium rubrum</name>
    <dbReference type="NCBI Taxonomy" id="2585369"/>
    <lineage>
        <taxon>Bacteria</taxon>
        <taxon>Pseudomonadati</taxon>
        <taxon>Pseudomonadota</taxon>
        <taxon>Alphaproteobacteria</taxon>
        <taxon>Rhodobacterales</taxon>
        <taxon>Roseobacteraceae</taxon>
        <taxon>Rubellimicrobium</taxon>
    </lineage>
</organism>
<evidence type="ECO:0000256" key="3">
    <source>
        <dbReference type="SAM" id="Phobius"/>
    </source>
</evidence>
<keyword evidence="2 3" id="KW-0472">Membrane</keyword>
<keyword evidence="5" id="KW-1185">Reference proteome</keyword>
<keyword evidence="2" id="KW-1003">Cell membrane</keyword>
<feature type="transmembrane region" description="Helical" evidence="3">
    <location>
        <begin position="184"/>
        <end position="206"/>
    </location>
</feature>
<accession>A0A5C4N9T3</accession>
<reference evidence="4 5" key="1">
    <citation type="submission" date="2019-06" db="EMBL/GenBank/DDBJ databases">
        <title>YIM 131921 draft genome.</title>
        <authorList>
            <person name="Jiang L."/>
        </authorList>
    </citation>
    <scope>NUCLEOTIDE SEQUENCE [LARGE SCALE GENOMIC DNA]</scope>
    <source>
        <strain evidence="4 5">YIM 131921</strain>
    </source>
</reference>
<keyword evidence="3" id="KW-0812">Transmembrane</keyword>
<dbReference type="Pfam" id="PF02632">
    <property type="entry name" value="BioY"/>
    <property type="match status" value="1"/>
</dbReference>
<name>A0A5C4N9T3_9RHOB</name>
<feature type="transmembrane region" description="Helical" evidence="3">
    <location>
        <begin position="26"/>
        <end position="46"/>
    </location>
</feature>
<feature type="transmembrane region" description="Helical" evidence="3">
    <location>
        <begin position="137"/>
        <end position="164"/>
    </location>
</feature>
<comment type="subcellular location">
    <subcellularLocation>
        <location evidence="2">Cell membrane</location>
        <topology evidence="2">Multi-pass membrane protein</topology>
    </subcellularLocation>
</comment>
<evidence type="ECO:0000313" key="5">
    <source>
        <dbReference type="Proteomes" id="UP000305887"/>
    </source>
</evidence>
<proteinExistence type="inferred from homology"/>
<dbReference type="GO" id="GO:0005886">
    <property type="term" value="C:plasma membrane"/>
    <property type="evidence" value="ECO:0007669"/>
    <property type="project" value="UniProtKB-SubCell"/>
</dbReference>
<keyword evidence="2" id="KW-0813">Transport</keyword>
<dbReference type="PIRSF" id="PIRSF016661">
    <property type="entry name" value="BioY"/>
    <property type="match status" value="1"/>
</dbReference>
<evidence type="ECO:0000256" key="2">
    <source>
        <dbReference type="PIRNR" id="PIRNR016661"/>
    </source>
</evidence>
<gene>
    <name evidence="4" type="ORF">FHG66_00580</name>
</gene>
<evidence type="ECO:0000256" key="1">
    <source>
        <dbReference type="ARBA" id="ARBA00010692"/>
    </source>
</evidence>
<dbReference type="GO" id="GO:0015225">
    <property type="term" value="F:biotin transmembrane transporter activity"/>
    <property type="evidence" value="ECO:0007669"/>
    <property type="project" value="UniProtKB-UniRule"/>
</dbReference>
<feature type="transmembrane region" description="Helical" evidence="3">
    <location>
        <begin position="102"/>
        <end position="125"/>
    </location>
</feature>
<dbReference type="InterPro" id="IPR003784">
    <property type="entry name" value="BioY"/>
</dbReference>
<dbReference type="OrthoDB" id="9803495at2"/>
<dbReference type="AlphaFoldDB" id="A0A5C4N9T3"/>
<dbReference type="PANTHER" id="PTHR34295">
    <property type="entry name" value="BIOTIN TRANSPORTER BIOY"/>
    <property type="match status" value="1"/>
</dbReference>
<evidence type="ECO:0000313" key="4">
    <source>
        <dbReference type="EMBL" id="TNC53042.1"/>
    </source>
</evidence>
<sequence length="211" mass="21892">MTEADWPVLVEVGSRNDGAARLARQAMFVALGIAALTLAAQIKLPVPPSPVPVNLGTFAVLSIGAAYGPRLGLVTILGYMILGALGADIFASSSAENNGLSYMMGASGGYLVGYVLATVLLGALARRGWDRSMGWMALAMLLGNVAIYLPGVAWIQHVIAAGAFDPAAYASVWDQTMVWGVTPYLVGDAMKLALAALLLPSAWKLLGSTRG</sequence>
<dbReference type="PANTHER" id="PTHR34295:SF1">
    <property type="entry name" value="BIOTIN TRANSPORTER BIOY"/>
    <property type="match status" value="1"/>
</dbReference>
<keyword evidence="3" id="KW-1133">Transmembrane helix</keyword>
<dbReference type="Gene3D" id="1.10.1760.20">
    <property type="match status" value="1"/>
</dbReference>
<dbReference type="Proteomes" id="UP000305887">
    <property type="component" value="Unassembled WGS sequence"/>
</dbReference>
<comment type="similarity">
    <text evidence="1 2">Belongs to the BioY family.</text>
</comment>